<accession>G4CTG5</accession>
<dbReference type="HOGENOM" id="CLU_3293053_0_0_4"/>
<comment type="caution">
    <text evidence="1">The sequence shown here is derived from an EMBL/GenBank/DDBJ whole genome shotgun (WGS) entry which is preliminary data.</text>
</comment>
<dbReference type="STRING" id="1030841.HMPREF9370_2375"/>
<reference evidence="1 2" key="1">
    <citation type="submission" date="2011-06" db="EMBL/GenBank/DDBJ databases">
        <authorList>
            <person name="Muzny D."/>
            <person name="Qin X."/>
            <person name="Deng J."/>
            <person name="Jiang H."/>
            <person name="Liu Y."/>
            <person name="Qu J."/>
            <person name="Song X.-Z."/>
            <person name="Zhang L."/>
            <person name="Thornton R."/>
            <person name="Coyle M."/>
            <person name="Francisco L."/>
            <person name="Jackson L."/>
            <person name="Javaid M."/>
            <person name="Korchina V."/>
            <person name="Kovar C."/>
            <person name="Mata R."/>
            <person name="Mathew T."/>
            <person name="Ngo R."/>
            <person name="Nguyen L."/>
            <person name="Nguyen N."/>
            <person name="Okwuonu G."/>
            <person name="Ongeri F."/>
            <person name="Pham C."/>
            <person name="Simmons D."/>
            <person name="Wilczek-Boney K."/>
            <person name="Hale W."/>
            <person name="Jakkamsetti A."/>
            <person name="Pham P."/>
            <person name="Ruth R."/>
            <person name="San Lucas F."/>
            <person name="Warren J."/>
            <person name="Zhang J."/>
            <person name="Zhao Z."/>
            <person name="Zhou C."/>
            <person name="Zhu D."/>
            <person name="Lee S."/>
            <person name="Bess C."/>
            <person name="Blankenburg K."/>
            <person name="Forbes L."/>
            <person name="Fu Q."/>
            <person name="Gubbala S."/>
            <person name="Hirani K."/>
            <person name="Jayaseelan J.C."/>
            <person name="Lara F."/>
            <person name="Munidasa M."/>
            <person name="Palculict T."/>
            <person name="Patil S."/>
            <person name="Pu L.-L."/>
            <person name="Saada N."/>
            <person name="Tang L."/>
            <person name="Weissenberger G."/>
            <person name="Zhu Y."/>
            <person name="Hemphill L."/>
            <person name="Shang Y."/>
            <person name="Youmans B."/>
            <person name="Ayvaz T."/>
            <person name="Ross M."/>
            <person name="Santibanez J."/>
            <person name="Aqrawi P."/>
            <person name="Gross S."/>
            <person name="Joshi V."/>
            <person name="Fowler G."/>
            <person name="Nazareth L."/>
            <person name="Reid J."/>
            <person name="Worley K."/>
            <person name="Petrosino J."/>
            <person name="Highlander S."/>
            <person name="Gibbs R."/>
        </authorList>
    </citation>
    <scope>NUCLEOTIDE SEQUENCE [LARGE SCALE GENOMIC DNA]</scope>
    <source>
        <strain evidence="1 2">9715</strain>
    </source>
</reference>
<dbReference type="Proteomes" id="UP000005336">
    <property type="component" value="Unassembled WGS sequence"/>
</dbReference>
<proteinExistence type="predicted"/>
<name>G4CTG5_9NEIS</name>
<evidence type="ECO:0000313" key="1">
    <source>
        <dbReference type="EMBL" id="EGZ44210.1"/>
    </source>
</evidence>
<evidence type="ECO:0000313" key="2">
    <source>
        <dbReference type="Proteomes" id="UP000005336"/>
    </source>
</evidence>
<dbReference type="EMBL" id="AGAZ01000078">
    <property type="protein sequence ID" value="EGZ44210.1"/>
    <property type="molecule type" value="Genomic_DNA"/>
</dbReference>
<gene>
    <name evidence="1" type="ORF">HMPREF9370_2375</name>
</gene>
<dbReference type="AlphaFoldDB" id="G4CTG5"/>
<keyword evidence="2" id="KW-1185">Reference proteome</keyword>
<sequence>MFSAENLKISYLQVGQINDKQITVYIMGNESDKLSCIKSN</sequence>
<protein>
    <submittedName>
        <fullName evidence="1">Uncharacterized protein</fullName>
    </submittedName>
</protein>
<organism evidence="1 2">
    <name type="scientific">Neisseria wadsworthii 9715</name>
    <dbReference type="NCBI Taxonomy" id="1030841"/>
    <lineage>
        <taxon>Bacteria</taxon>
        <taxon>Pseudomonadati</taxon>
        <taxon>Pseudomonadota</taxon>
        <taxon>Betaproteobacteria</taxon>
        <taxon>Neisseriales</taxon>
        <taxon>Neisseriaceae</taxon>
        <taxon>Neisseria</taxon>
    </lineage>
</organism>